<evidence type="ECO:0000256" key="1">
    <source>
        <dbReference type="ARBA" id="ARBA00007689"/>
    </source>
</evidence>
<keyword evidence="5" id="KW-1185">Reference proteome</keyword>
<evidence type="ECO:0000313" key="5">
    <source>
        <dbReference type="Proteomes" id="UP001172082"/>
    </source>
</evidence>
<dbReference type="SUPFAM" id="SSF54909">
    <property type="entry name" value="Dimeric alpha+beta barrel"/>
    <property type="match status" value="1"/>
</dbReference>
<evidence type="ECO:0000259" key="3">
    <source>
        <dbReference type="Pfam" id="PF03795"/>
    </source>
</evidence>
<comment type="similarity">
    <text evidence="1">Belongs to the YciI family.</text>
</comment>
<feature type="domain" description="YCII-related" evidence="3">
    <location>
        <begin position="47"/>
        <end position="123"/>
    </location>
</feature>
<feature type="chain" id="PRO_5045762234" evidence="2">
    <location>
        <begin position="27"/>
        <end position="136"/>
    </location>
</feature>
<reference evidence="4" key="1">
    <citation type="submission" date="2023-06" db="EMBL/GenBank/DDBJ databases">
        <title>Genomic of Parafulvivirga corallium.</title>
        <authorList>
            <person name="Wang G."/>
        </authorList>
    </citation>
    <scope>NUCLEOTIDE SEQUENCE</scope>
    <source>
        <strain evidence="4">BMA10</strain>
    </source>
</reference>
<organism evidence="4 5">
    <name type="scientific">Splendidivirga corallicola</name>
    <dbReference type="NCBI Taxonomy" id="3051826"/>
    <lineage>
        <taxon>Bacteria</taxon>
        <taxon>Pseudomonadati</taxon>
        <taxon>Bacteroidota</taxon>
        <taxon>Cytophagia</taxon>
        <taxon>Cytophagales</taxon>
        <taxon>Splendidivirgaceae</taxon>
        <taxon>Splendidivirga</taxon>
    </lineage>
</organism>
<dbReference type="InterPro" id="IPR005545">
    <property type="entry name" value="YCII"/>
</dbReference>
<dbReference type="InterPro" id="IPR011008">
    <property type="entry name" value="Dimeric_a/b-barrel"/>
</dbReference>
<feature type="signal peptide" evidence="2">
    <location>
        <begin position="1"/>
        <end position="26"/>
    </location>
</feature>
<comment type="caution">
    <text evidence="4">The sequence shown here is derived from an EMBL/GenBank/DDBJ whole genome shotgun (WGS) entry which is preliminary data.</text>
</comment>
<proteinExistence type="inferred from homology"/>
<keyword evidence="2" id="KW-0732">Signal</keyword>
<dbReference type="Gene3D" id="3.30.70.1060">
    <property type="entry name" value="Dimeric alpha+beta barrel"/>
    <property type="match status" value="1"/>
</dbReference>
<sequence>MMKTKVLYITYFVASLVLLSSFTSQAQSKSGIPDEIVKYYFVELITNPDRPELPKAQVDSIQAAHMANIGKMAEENVLMLAGPFEGGGGIFILKLESMEAAEKMAARDPAVRAGRLLTKIRPWYTGKGVFTAESKE</sequence>
<name>A0ABT8KL73_9BACT</name>
<dbReference type="EMBL" id="JAUJEA010000003">
    <property type="protein sequence ID" value="MDN5201471.1"/>
    <property type="molecule type" value="Genomic_DNA"/>
</dbReference>
<accession>A0ABT8KL73</accession>
<evidence type="ECO:0000313" key="4">
    <source>
        <dbReference type="EMBL" id="MDN5201471.1"/>
    </source>
</evidence>
<dbReference type="Proteomes" id="UP001172082">
    <property type="component" value="Unassembled WGS sequence"/>
</dbReference>
<dbReference type="Pfam" id="PF03795">
    <property type="entry name" value="YCII"/>
    <property type="match status" value="1"/>
</dbReference>
<dbReference type="RefSeq" id="WP_346751501.1">
    <property type="nucleotide sequence ID" value="NZ_JAUJEA010000003.1"/>
</dbReference>
<protein>
    <submittedName>
        <fullName evidence="4">YciI family protein</fullName>
    </submittedName>
</protein>
<gene>
    <name evidence="4" type="ORF">QQ008_08865</name>
</gene>
<evidence type="ECO:0000256" key="2">
    <source>
        <dbReference type="SAM" id="SignalP"/>
    </source>
</evidence>